<feature type="domain" description="Uncharacterized protein TP-0789" evidence="2">
    <location>
        <begin position="129"/>
        <end position="312"/>
    </location>
</feature>
<dbReference type="AlphaFoldDB" id="A0A7C5DIE3"/>
<keyword evidence="1" id="KW-0472">Membrane</keyword>
<dbReference type="EMBL" id="DRSQ01000250">
    <property type="protein sequence ID" value="HHE33270.1"/>
    <property type="molecule type" value="Genomic_DNA"/>
</dbReference>
<protein>
    <submittedName>
        <fullName evidence="3">Outer membrane lipoprotein-sorting protein</fullName>
    </submittedName>
</protein>
<keyword evidence="3" id="KW-0449">Lipoprotein</keyword>
<keyword evidence="1" id="KW-0812">Transmembrane</keyword>
<dbReference type="Pfam" id="PF17131">
    <property type="entry name" value="LolA_like"/>
    <property type="match status" value="1"/>
</dbReference>
<reference evidence="3" key="1">
    <citation type="journal article" date="2020" name="mSystems">
        <title>Genome- and Community-Level Interaction Insights into Carbon Utilization and Element Cycling Functions of Hydrothermarchaeota in Hydrothermal Sediment.</title>
        <authorList>
            <person name="Zhou Z."/>
            <person name="Liu Y."/>
            <person name="Xu W."/>
            <person name="Pan J."/>
            <person name="Luo Z.H."/>
            <person name="Li M."/>
        </authorList>
    </citation>
    <scope>NUCLEOTIDE SEQUENCE [LARGE SCALE GENOMIC DNA]</scope>
    <source>
        <strain evidence="3">HyVt-633</strain>
    </source>
</reference>
<keyword evidence="1" id="KW-1133">Transmembrane helix</keyword>
<sequence>MPLSGFSCKRHITNLTIFSYILQHSVLICYTGSVFDRWCFRFNFTFFHIRIMSFRRTNLFLLALFLLFLLQAPFSVAAKAAAPDGPSLIARVNALLNRKSVFMKNVMTVTDSSGRERKLAYESRGRDYNEKTLICYSAPARIRGQAILMLNNADDIWMYFARTGRVRKLATHAKRNSMEGSDFSFEDIGGGNLFVTDYSSRLEGEEPVNGVACYRLRLTRKPGSSSAYATLVMRIRKSDCYPLVIEYFKGAGKTTPDKRLLLSAIVPVQGVPTARRLTMLDLRDRSSTVITVEVVDYKSDIGAGAFTVQALNQ</sequence>
<evidence type="ECO:0000313" key="3">
    <source>
        <dbReference type="EMBL" id="HHE33270.1"/>
    </source>
</evidence>
<name>A0A7C5DIE3_9CHLB</name>
<evidence type="ECO:0000256" key="1">
    <source>
        <dbReference type="SAM" id="Phobius"/>
    </source>
</evidence>
<proteinExistence type="predicted"/>
<dbReference type="InterPro" id="IPR033399">
    <property type="entry name" value="TP_0789-like"/>
</dbReference>
<dbReference type="Gene3D" id="2.50.20.10">
    <property type="entry name" value="Lipoprotein localisation LolA/LolB/LppX"/>
    <property type="match status" value="1"/>
</dbReference>
<feature type="transmembrane region" description="Helical" evidence="1">
    <location>
        <begin position="59"/>
        <end position="78"/>
    </location>
</feature>
<organism evidence="3">
    <name type="scientific">Chlorobaculum parvum</name>
    <dbReference type="NCBI Taxonomy" id="274539"/>
    <lineage>
        <taxon>Bacteria</taxon>
        <taxon>Pseudomonadati</taxon>
        <taxon>Chlorobiota</taxon>
        <taxon>Chlorobiia</taxon>
        <taxon>Chlorobiales</taxon>
        <taxon>Chlorobiaceae</taxon>
        <taxon>Chlorobaculum</taxon>
    </lineage>
</organism>
<comment type="caution">
    <text evidence="3">The sequence shown here is derived from an EMBL/GenBank/DDBJ whole genome shotgun (WGS) entry which is preliminary data.</text>
</comment>
<dbReference type="CDD" id="cd16329">
    <property type="entry name" value="LolA_like"/>
    <property type="match status" value="1"/>
</dbReference>
<gene>
    <name evidence="3" type="ORF">ENL07_11830</name>
</gene>
<dbReference type="Proteomes" id="UP000886058">
    <property type="component" value="Unassembled WGS sequence"/>
</dbReference>
<accession>A0A7C5DIE3</accession>
<feature type="transmembrane region" description="Helical" evidence="1">
    <location>
        <begin position="20"/>
        <end position="38"/>
    </location>
</feature>
<evidence type="ECO:0000259" key="2">
    <source>
        <dbReference type="Pfam" id="PF17131"/>
    </source>
</evidence>